<gene>
    <name evidence="2" type="ORF">KIH39_20240</name>
</gene>
<dbReference type="PANTHER" id="PTHR32063:SF18">
    <property type="entry name" value="CATION EFFLUX SYSTEM PROTEIN"/>
    <property type="match status" value="1"/>
</dbReference>
<proteinExistence type="predicted"/>
<name>A0A8E6B2W2_9BACT</name>
<evidence type="ECO:0000313" key="3">
    <source>
        <dbReference type="Proteomes" id="UP000676194"/>
    </source>
</evidence>
<dbReference type="Gene3D" id="3.30.2090.10">
    <property type="entry name" value="Multidrug efflux transporter AcrB TolC docking domain, DN and DC subdomains"/>
    <property type="match status" value="2"/>
</dbReference>
<dbReference type="EMBL" id="CP074694">
    <property type="protein sequence ID" value="QVL31155.1"/>
    <property type="molecule type" value="Genomic_DNA"/>
</dbReference>
<sequence>MKAMNLSEWAVKHRSLVLYFILSSAVAGLMAYQSMGRAEDPSFTLKVMVVNAYWPGADAEEMQRQVADKIEKKLQEVPYFDKVMTYCRPGEAFMQVILKDTTPPKKVDHCWYLIRKKIGDIRGNLPQGVVGPFFNDEYSDVYGNVYALTADAGFSQAELKKYAEEIRQRLLHVEQVDKVTIGGDQQEKVFVEVSHRKLATLGISPNQIFDALQKQNTVASAGSVETQSERVQIRVEGSFGAVDRIREMPIEAGGKLLRLGDIAEIRRGYEDPPSYIIRHNGRQSIQLQVSMAENGNILRLGDSLREEVQNCLNDLPHGVHLDLVSDQSKVVHESIGEFTKSFAEALAIVLVVSFLTLGLRTGIVVALSVPLVLAISLTIMKATGWNLDRITLGSLIVALGLLVDDAIIAVEMMLVKMEQGWDRMKAASFAWTSTAFPMLTGTLVTAAGFLPVGFAPSSAGEYAGGFFWIVGLALLVSWVVAVVFTPYLGYMLLPDFSKRKSHNAHHDLYSGRFYRLLRWLIDKCVRFRFLVILGTGALFVAGVAGFTQVEQQFFPTSERTEVTVDLRLKEGSSFEATLNLVKILEAELQPELGQKILYFDTYTGAGSPRFLLTLNPDLPNPNFAKVVIQTPDIAARELILTRLRKIFNEDERFSIAWCRAQRLELGPPVGFPVQFRVVGVDAKKVREIAYEVRELMRENPNVRDPNLEWNEMTKRVNLKIDQDRLRAMGLSPFDVSSALQTMLSGYAVTQYREGIELIDVVVRAVPTERLNLDGLKDINLTNRQGSPVPLSQIATLEYSHEEPILWRRNRDMNITVRGDVLDGLQAPDVTMQVWPEIQKRIIPKLPPGYRIEIGGSVEESAKANDALISIFPAMLLAMLTLLMIQLQSFQRVMLVFMTAPLGIIGVAIFLLAFHQPFGFVATLGVIALAGMIMRNSIILVDQIDQDIEHGIEPWEAIVGSTVRRARPVVLTALAAILSMIPLSRNAFWGPMAIAIMGGLLIATVLTLVFLPALYAAWFRVKRVKKNSPSQNKHPETVDLAVETVREVVFSKAPLAST</sequence>
<keyword evidence="1" id="KW-0812">Transmembrane</keyword>
<dbReference type="GO" id="GO:0042910">
    <property type="term" value="F:xenobiotic transmembrane transporter activity"/>
    <property type="evidence" value="ECO:0007669"/>
    <property type="project" value="TreeGrafter"/>
</dbReference>
<dbReference type="SUPFAM" id="SSF82866">
    <property type="entry name" value="Multidrug efflux transporter AcrB transmembrane domain"/>
    <property type="match status" value="2"/>
</dbReference>
<feature type="transmembrane region" description="Helical" evidence="1">
    <location>
        <begin position="390"/>
        <end position="414"/>
    </location>
</feature>
<reference evidence="2" key="1">
    <citation type="submission" date="2021-05" db="EMBL/GenBank/DDBJ databases">
        <title>Complete genome sequence of the cellulolytic planctomycete Telmatocola sphagniphila SP2T and characterization of the first cellulase from planctomycetes.</title>
        <authorList>
            <person name="Rakitin A.L."/>
            <person name="Beletsky A.V."/>
            <person name="Naumoff D.G."/>
            <person name="Kulichevskaya I.S."/>
            <person name="Mardanov A.V."/>
            <person name="Ravin N.V."/>
            <person name="Dedysh S.N."/>
        </authorList>
    </citation>
    <scope>NUCLEOTIDE SEQUENCE</scope>
    <source>
        <strain evidence="2">SP2T</strain>
    </source>
</reference>
<feature type="transmembrane region" description="Helical" evidence="1">
    <location>
        <begin position="893"/>
        <end position="913"/>
    </location>
</feature>
<evidence type="ECO:0000256" key="1">
    <source>
        <dbReference type="SAM" id="Phobius"/>
    </source>
</evidence>
<dbReference type="KEGG" id="tsph:KIH39_20240"/>
<evidence type="ECO:0000313" key="2">
    <source>
        <dbReference type="EMBL" id="QVL31155.1"/>
    </source>
</evidence>
<dbReference type="PRINTS" id="PR00702">
    <property type="entry name" value="ACRIFLAVINRP"/>
</dbReference>
<dbReference type="AlphaFoldDB" id="A0A8E6B2W2"/>
<feature type="transmembrane region" description="Helical" evidence="1">
    <location>
        <begin position="968"/>
        <end position="987"/>
    </location>
</feature>
<feature type="transmembrane region" description="Helical" evidence="1">
    <location>
        <begin position="993"/>
        <end position="1017"/>
    </location>
</feature>
<dbReference type="InterPro" id="IPR001036">
    <property type="entry name" value="Acrflvin-R"/>
</dbReference>
<feature type="transmembrane region" description="Helical" evidence="1">
    <location>
        <begin position="364"/>
        <end position="384"/>
    </location>
</feature>
<dbReference type="SUPFAM" id="SSF82693">
    <property type="entry name" value="Multidrug efflux transporter AcrB pore domain, PN1, PN2, PC1 and PC2 subdomains"/>
    <property type="match status" value="2"/>
</dbReference>
<organism evidence="2 3">
    <name type="scientific">Telmatocola sphagniphila</name>
    <dbReference type="NCBI Taxonomy" id="1123043"/>
    <lineage>
        <taxon>Bacteria</taxon>
        <taxon>Pseudomonadati</taxon>
        <taxon>Planctomycetota</taxon>
        <taxon>Planctomycetia</taxon>
        <taxon>Gemmatales</taxon>
        <taxon>Gemmataceae</taxon>
    </lineage>
</organism>
<feature type="transmembrane region" description="Helical" evidence="1">
    <location>
        <begin position="919"/>
        <end position="940"/>
    </location>
</feature>
<dbReference type="SUPFAM" id="SSF82714">
    <property type="entry name" value="Multidrug efflux transporter AcrB TolC docking domain, DN and DC subdomains"/>
    <property type="match status" value="2"/>
</dbReference>
<feature type="transmembrane region" description="Helical" evidence="1">
    <location>
        <begin position="525"/>
        <end position="546"/>
    </location>
</feature>
<protein>
    <submittedName>
        <fullName evidence="2">Efflux RND transporter permease subunit</fullName>
    </submittedName>
</protein>
<dbReference type="Gene3D" id="3.30.70.1320">
    <property type="entry name" value="Multidrug efflux transporter AcrB pore domain like"/>
    <property type="match status" value="1"/>
</dbReference>
<keyword evidence="1" id="KW-0472">Membrane</keyword>
<dbReference type="GO" id="GO:0005886">
    <property type="term" value="C:plasma membrane"/>
    <property type="evidence" value="ECO:0007669"/>
    <property type="project" value="TreeGrafter"/>
</dbReference>
<dbReference type="Proteomes" id="UP000676194">
    <property type="component" value="Chromosome"/>
</dbReference>
<dbReference type="InterPro" id="IPR027463">
    <property type="entry name" value="AcrB_DN_DC_subdom"/>
</dbReference>
<dbReference type="Gene3D" id="3.30.70.1430">
    <property type="entry name" value="Multidrug efflux transporter AcrB pore domain"/>
    <property type="match status" value="2"/>
</dbReference>
<feature type="transmembrane region" description="Helical" evidence="1">
    <location>
        <begin position="435"/>
        <end position="454"/>
    </location>
</feature>
<feature type="transmembrane region" description="Helical" evidence="1">
    <location>
        <begin position="866"/>
        <end position="886"/>
    </location>
</feature>
<dbReference type="Pfam" id="PF00873">
    <property type="entry name" value="ACR_tran"/>
    <property type="match status" value="1"/>
</dbReference>
<feature type="transmembrane region" description="Helical" evidence="1">
    <location>
        <begin position="338"/>
        <end position="357"/>
    </location>
</feature>
<dbReference type="Gene3D" id="1.20.1640.10">
    <property type="entry name" value="Multidrug efflux transporter AcrB transmembrane domain"/>
    <property type="match status" value="2"/>
</dbReference>
<accession>A0A8E6B2W2</accession>
<dbReference type="PANTHER" id="PTHR32063">
    <property type="match status" value="1"/>
</dbReference>
<feature type="transmembrane region" description="Helical" evidence="1">
    <location>
        <begin position="466"/>
        <end position="493"/>
    </location>
</feature>
<keyword evidence="3" id="KW-1185">Reference proteome</keyword>
<dbReference type="RefSeq" id="WP_213495036.1">
    <property type="nucleotide sequence ID" value="NZ_CP074694.1"/>
</dbReference>
<dbReference type="Gene3D" id="3.30.70.1440">
    <property type="entry name" value="Multidrug efflux transporter AcrB pore domain"/>
    <property type="match status" value="1"/>
</dbReference>
<keyword evidence="1" id="KW-1133">Transmembrane helix</keyword>